<sequence length="378" mass="41639">MQPRSEVFSVVSRKDADVRAVRRGSNGTLRNLDMDAAPGPVDLPSFTKDAIIERSTARLQVFCQSTILRFDGGIAKIYPPPSDGRDGGPVIHLADIEHELRIIRLAGDCAVGATGTITDEGRLVGYTMPECTPIFMPSFEELRLSPGLPDRCRIIQDAVSLVRRLHARGIIHADIQPFNFLYTSEGELKLCDFEGATTVPESRPTHRTTPAFWNPSTAWASFSRHRRGLVPSCSTDIYALGITSWVIYTGLLAVDDLGQSLDDFYGTYRIALGAQPDLSLIDNEEIRDLISSLLTEGADSFTPPLQLTNVCSQRKVEFSACRSTPHHFFIRHVPCEVCAARDNCELGRCLNPYADEDAVLKLPTIPSDIPCAFCTINV</sequence>
<dbReference type="InterPro" id="IPR011009">
    <property type="entry name" value="Kinase-like_dom_sf"/>
</dbReference>
<evidence type="ECO:0000313" key="2">
    <source>
        <dbReference type="EMBL" id="KZV88128.1"/>
    </source>
</evidence>
<feature type="domain" description="Protein kinase" evidence="1">
    <location>
        <begin position="15"/>
        <end position="329"/>
    </location>
</feature>
<dbReference type="OrthoDB" id="1668230at2759"/>
<accession>A0A165F0Z2</accession>
<dbReference type="GO" id="GO:0004672">
    <property type="term" value="F:protein kinase activity"/>
    <property type="evidence" value="ECO:0007669"/>
    <property type="project" value="InterPro"/>
</dbReference>
<dbReference type="Gene3D" id="1.10.510.10">
    <property type="entry name" value="Transferase(Phosphotransferase) domain 1"/>
    <property type="match status" value="1"/>
</dbReference>
<dbReference type="InterPro" id="IPR000719">
    <property type="entry name" value="Prot_kinase_dom"/>
</dbReference>
<dbReference type="AlphaFoldDB" id="A0A165F0Z2"/>
<dbReference type="Proteomes" id="UP000077266">
    <property type="component" value="Unassembled WGS sequence"/>
</dbReference>
<name>A0A165F0Z2_EXIGL</name>
<evidence type="ECO:0000259" key="1">
    <source>
        <dbReference type="PROSITE" id="PS50011"/>
    </source>
</evidence>
<dbReference type="PANTHER" id="PTHR44167">
    <property type="entry name" value="OVARIAN-SPECIFIC SERINE/THREONINE-PROTEIN KINASE LOK-RELATED"/>
    <property type="match status" value="1"/>
</dbReference>
<reference evidence="2 3" key="1">
    <citation type="journal article" date="2016" name="Mol. Biol. Evol.">
        <title>Comparative Genomics of Early-Diverging Mushroom-Forming Fungi Provides Insights into the Origins of Lignocellulose Decay Capabilities.</title>
        <authorList>
            <person name="Nagy L.G."/>
            <person name="Riley R."/>
            <person name="Tritt A."/>
            <person name="Adam C."/>
            <person name="Daum C."/>
            <person name="Floudas D."/>
            <person name="Sun H."/>
            <person name="Yadav J.S."/>
            <person name="Pangilinan J."/>
            <person name="Larsson K.H."/>
            <person name="Matsuura K."/>
            <person name="Barry K."/>
            <person name="Labutti K."/>
            <person name="Kuo R."/>
            <person name="Ohm R.A."/>
            <person name="Bhattacharya S.S."/>
            <person name="Shirouzu T."/>
            <person name="Yoshinaga Y."/>
            <person name="Martin F.M."/>
            <person name="Grigoriev I.V."/>
            <person name="Hibbett D.S."/>
        </authorList>
    </citation>
    <scope>NUCLEOTIDE SEQUENCE [LARGE SCALE GENOMIC DNA]</scope>
    <source>
        <strain evidence="2 3">HHB12029</strain>
    </source>
</reference>
<dbReference type="EMBL" id="KV426107">
    <property type="protein sequence ID" value="KZV88128.1"/>
    <property type="molecule type" value="Genomic_DNA"/>
</dbReference>
<dbReference type="InParanoid" id="A0A165F0Z2"/>
<dbReference type="PROSITE" id="PS50011">
    <property type="entry name" value="PROTEIN_KINASE_DOM"/>
    <property type="match status" value="1"/>
</dbReference>
<dbReference type="Pfam" id="PF00069">
    <property type="entry name" value="Pkinase"/>
    <property type="match status" value="1"/>
</dbReference>
<organism evidence="2 3">
    <name type="scientific">Exidia glandulosa HHB12029</name>
    <dbReference type="NCBI Taxonomy" id="1314781"/>
    <lineage>
        <taxon>Eukaryota</taxon>
        <taxon>Fungi</taxon>
        <taxon>Dikarya</taxon>
        <taxon>Basidiomycota</taxon>
        <taxon>Agaricomycotina</taxon>
        <taxon>Agaricomycetes</taxon>
        <taxon>Auriculariales</taxon>
        <taxon>Exidiaceae</taxon>
        <taxon>Exidia</taxon>
    </lineage>
</organism>
<dbReference type="SUPFAM" id="SSF56112">
    <property type="entry name" value="Protein kinase-like (PK-like)"/>
    <property type="match status" value="1"/>
</dbReference>
<protein>
    <recommendedName>
        <fullName evidence="1">Protein kinase domain-containing protein</fullName>
    </recommendedName>
</protein>
<dbReference type="PANTHER" id="PTHR44167:SF24">
    <property type="entry name" value="SERINE_THREONINE-PROTEIN KINASE CHK2"/>
    <property type="match status" value="1"/>
</dbReference>
<dbReference type="GO" id="GO:0005524">
    <property type="term" value="F:ATP binding"/>
    <property type="evidence" value="ECO:0007669"/>
    <property type="project" value="InterPro"/>
</dbReference>
<proteinExistence type="predicted"/>
<evidence type="ECO:0000313" key="3">
    <source>
        <dbReference type="Proteomes" id="UP000077266"/>
    </source>
</evidence>
<gene>
    <name evidence="2" type="ORF">EXIGLDRAFT_839473</name>
</gene>
<keyword evidence="3" id="KW-1185">Reference proteome</keyword>
<dbReference type="SMART" id="SM00220">
    <property type="entry name" value="S_TKc"/>
    <property type="match status" value="1"/>
</dbReference>
<dbReference type="STRING" id="1314781.A0A165F0Z2"/>